<dbReference type="GO" id="GO:0045254">
    <property type="term" value="C:pyruvate dehydrogenase complex"/>
    <property type="evidence" value="ECO:0007669"/>
    <property type="project" value="InterPro"/>
</dbReference>
<dbReference type="AlphaFoldDB" id="B8ADD6"/>
<dbReference type="Gene3D" id="3.30.559.10">
    <property type="entry name" value="Chloramphenicol acetyltransferase-like domain"/>
    <property type="match status" value="1"/>
</dbReference>
<dbReference type="STRING" id="39946.B8ADD6"/>
<feature type="compositionally biased region" description="Polar residues" evidence="1">
    <location>
        <begin position="28"/>
        <end position="37"/>
    </location>
</feature>
<dbReference type="PANTHER" id="PTHR23151:SF90">
    <property type="entry name" value="DIHYDROLIPOYLLYSINE-RESIDUE ACETYLTRANSFERASE COMPONENT OF PYRUVATE DEHYDROGENASE COMPLEX, MITOCHONDRIAL-RELATED"/>
    <property type="match status" value="1"/>
</dbReference>
<dbReference type="InterPro" id="IPR001078">
    <property type="entry name" value="2-oxoacid_DH_actylTfrase"/>
</dbReference>
<dbReference type="GO" id="GO:0004742">
    <property type="term" value="F:dihydrolipoyllysine-residue acetyltransferase activity"/>
    <property type="evidence" value="ECO:0007669"/>
    <property type="project" value="TreeGrafter"/>
</dbReference>
<dbReference type="InterPro" id="IPR045257">
    <property type="entry name" value="E2/Pdx1"/>
</dbReference>
<evidence type="ECO:0000313" key="3">
    <source>
        <dbReference type="EMBL" id="EEC69983.1"/>
    </source>
</evidence>
<dbReference type="GO" id="GO:0006086">
    <property type="term" value="P:pyruvate decarboxylation to acetyl-CoA"/>
    <property type="evidence" value="ECO:0007669"/>
    <property type="project" value="InterPro"/>
</dbReference>
<evidence type="ECO:0000256" key="1">
    <source>
        <dbReference type="SAM" id="MobiDB-lite"/>
    </source>
</evidence>
<proteinExistence type="predicted"/>
<keyword evidence="4" id="KW-1185">Reference proteome</keyword>
<evidence type="ECO:0000313" key="4">
    <source>
        <dbReference type="Proteomes" id="UP000007015"/>
    </source>
</evidence>
<dbReference type="SUPFAM" id="SSF52777">
    <property type="entry name" value="CoA-dependent acyltransferases"/>
    <property type="match status" value="1"/>
</dbReference>
<feature type="domain" description="2-oxoacid dehydrogenase acyltransferase catalytic" evidence="2">
    <location>
        <begin position="158"/>
        <end position="345"/>
    </location>
</feature>
<accession>B8ADD6</accession>
<gene>
    <name evidence="3" type="ORF">OsI_00490</name>
</gene>
<protein>
    <recommendedName>
        <fullName evidence="2">2-oxoacid dehydrogenase acyltransferase catalytic domain-containing protein</fullName>
    </recommendedName>
</protein>
<dbReference type="Proteomes" id="UP000007015">
    <property type="component" value="Chromosome 1"/>
</dbReference>
<dbReference type="Gramene" id="BGIOSGA002353-TA">
    <property type="protein sequence ID" value="BGIOSGA002353-PA"/>
    <property type="gene ID" value="BGIOSGA002353"/>
</dbReference>
<reference evidence="3 4" key="1">
    <citation type="journal article" date="2005" name="PLoS Biol.">
        <title>The genomes of Oryza sativa: a history of duplications.</title>
        <authorList>
            <person name="Yu J."/>
            <person name="Wang J."/>
            <person name="Lin W."/>
            <person name="Li S."/>
            <person name="Li H."/>
            <person name="Zhou J."/>
            <person name="Ni P."/>
            <person name="Dong W."/>
            <person name="Hu S."/>
            <person name="Zeng C."/>
            <person name="Zhang J."/>
            <person name="Zhang Y."/>
            <person name="Li R."/>
            <person name="Xu Z."/>
            <person name="Li S."/>
            <person name="Li X."/>
            <person name="Zheng H."/>
            <person name="Cong L."/>
            <person name="Lin L."/>
            <person name="Yin J."/>
            <person name="Geng J."/>
            <person name="Li G."/>
            <person name="Shi J."/>
            <person name="Liu J."/>
            <person name="Lv H."/>
            <person name="Li J."/>
            <person name="Wang J."/>
            <person name="Deng Y."/>
            <person name="Ran L."/>
            <person name="Shi X."/>
            <person name="Wang X."/>
            <person name="Wu Q."/>
            <person name="Li C."/>
            <person name="Ren X."/>
            <person name="Wang J."/>
            <person name="Wang X."/>
            <person name="Li D."/>
            <person name="Liu D."/>
            <person name="Zhang X."/>
            <person name="Ji Z."/>
            <person name="Zhao W."/>
            <person name="Sun Y."/>
            <person name="Zhang Z."/>
            <person name="Bao J."/>
            <person name="Han Y."/>
            <person name="Dong L."/>
            <person name="Ji J."/>
            <person name="Chen P."/>
            <person name="Wu S."/>
            <person name="Liu J."/>
            <person name="Xiao Y."/>
            <person name="Bu D."/>
            <person name="Tan J."/>
            <person name="Yang L."/>
            <person name="Ye C."/>
            <person name="Zhang J."/>
            <person name="Xu J."/>
            <person name="Zhou Y."/>
            <person name="Yu Y."/>
            <person name="Zhang B."/>
            <person name="Zhuang S."/>
            <person name="Wei H."/>
            <person name="Liu B."/>
            <person name="Lei M."/>
            <person name="Yu H."/>
            <person name="Li Y."/>
            <person name="Xu H."/>
            <person name="Wei S."/>
            <person name="He X."/>
            <person name="Fang L."/>
            <person name="Zhang Z."/>
            <person name="Zhang Y."/>
            <person name="Huang X."/>
            <person name="Su Z."/>
            <person name="Tong W."/>
            <person name="Li J."/>
            <person name="Tong Z."/>
            <person name="Li S."/>
            <person name="Ye J."/>
            <person name="Wang L."/>
            <person name="Fang L."/>
            <person name="Lei T."/>
            <person name="Chen C."/>
            <person name="Chen H."/>
            <person name="Xu Z."/>
            <person name="Li H."/>
            <person name="Huang H."/>
            <person name="Zhang F."/>
            <person name="Xu H."/>
            <person name="Li N."/>
            <person name="Zhao C."/>
            <person name="Li S."/>
            <person name="Dong L."/>
            <person name="Huang Y."/>
            <person name="Li L."/>
            <person name="Xi Y."/>
            <person name="Qi Q."/>
            <person name="Li W."/>
            <person name="Zhang B."/>
            <person name="Hu W."/>
            <person name="Zhang Y."/>
            <person name="Tian X."/>
            <person name="Jiao Y."/>
            <person name="Liang X."/>
            <person name="Jin J."/>
            <person name="Gao L."/>
            <person name="Zheng W."/>
            <person name="Hao B."/>
            <person name="Liu S."/>
            <person name="Wang W."/>
            <person name="Yuan L."/>
            <person name="Cao M."/>
            <person name="McDermott J."/>
            <person name="Samudrala R."/>
            <person name="Wang J."/>
            <person name="Wong G.K."/>
            <person name="Yang H."/>
        </authorList>
    </citation>
    <scope>NUCLEOTIDE SEQUENCE [LARGE SCALE GENOMIC DNA]</scope>
    <source>
        <strain evidence="4">cv. 93-11</strain>
    </source>
</reference>
<dbReference type="PANTHER" id="PTHR23151">
    <property type="entry name" value="DIHYDROLIPOAMIDE ACETYL/SUCCINYL-TRANSFERASE-RELATED"/>
    <property type="match status" value="1"/>
</dbReference>
<name>B8ADD6_ORYSI</name>
<dbReference type="GO" id="GO:0050734">
    <property type="term" value="F:hydroxycinnamoyltransferase activity"/>
    <property type="evidence" value="ECO:0007669"/>
    <property type="project" value="UniProtKB-ARBA"/>
</dbReference>
<evidence type="ECO:0000259" key="2">
    <source>
        <dbReference type="Pfam" id="PF00198"/>
    </source>
</evidence>
<feature type="region of interest" description="Disordered" evidence="1">
    <location>
        <begin position="1"/>
        <end position="50"/>
    </location>
</feature>
<dbReference type="Pfam" id="PF00198">
    <property type="entry name" value="2-oxoacid_dh"/>
    <property type="match status" value="1"/>
</dbReference>
<dbReference type="HOGENOM" id="CLU_822267_0_0_1"/>
<sequence length="345" mass="38065">MSATTRDDEACPSMMNPPCTTTTKSTTDESPAVTTNIHDGGAAPAPPSPKRRKVLAAATTVIDERARLKRRITWVADRIATHRDKVETPYGFPDDCYGFVGWVRVDSAGEERVGARYGINPDKEVLEILQAESKSKQVEVLAKVYWREAREKLCVAVDDLKDTSGGKKISINDLVIKAAALALRKVTECNSSWMNDFIRQYYNVNIYVAVQTKHGLFVPVIRDAEKKGLATIVDQVKQLAQRARDNSLKPEDYEGGTFTVSNLGGPFGIKQFRAIVNPPQSAILAIGSHNKFVVCTAEKRVIPGAEGQFEVGSFMSATLSCDHRVIDEWMKALKGYIENPTTMLL</sequence>
<dbReference type="InterPro" id="IPR023213">
    <property type="entry name" value="CAT-like_dom_sf"/>
</dbReference>
<organism evidence="3 4">
    <name type="scientific">Oryza sativa subsp. indica</name>
    <name type="common">Rice</name>
    <dbReference type="NCBI Taxonomy" id="39946"/>
    <lineage>
        <taxon>Eukaryota</taxon>
        <taxon>Viridiplantae</taxon>
        <taxon>Streptophyta</taxon>
        <taxon>Embryophyta</taxon>
        <taxon>Tracheophyta</taxon>
        <taxon>Spermatophyta</taxon>
        <taxon>Magnoliopsida</taxon>
        <taxon>Liliopsida</taxon>
        <taxon>Poales</taxon>
        <taxon>Poaceae</taxon>
        <taxon>BOP clade</taxon>
        <taxon>Oryzoideae</taxon>
        <taxon>Oryzeae</taxon>
        <taxon>Oryzinae</taxon>
        <taxon>Oryza</taxon>
        <taxon>Oryza sativa</taxon>
    </lineage>
</organism>
<dbReference type="EMBL" id="CM000126">
    <property type="protein sequence ID" value="EEC69983.1"/>
    <property type="molecule type" value="Genomic_DNA"/>
</dbReference>